<dbReference type="EMBL" id="WHJH01000044">
    <property type="protein sequence ID" value="NHZ92359.1"/>
    <property type="molecule type" value="Genomic_DNA"/>
</dbReference>
<reference evidence="1 2" key="1">
    <citation type="submission" date="2019-10" db="EMBL/GenBank/DDBJ databases">
        <title>Taxonomy of Antarctic Massilia spp.: description of Massilia rubra sp. nov., Massilia aquatica sp. nov., Massilia mucilaginosa sp. nov., Massilia frigida sp. nov. isolated from streams, lakes and regoliths.</title>
        <authorList>
            <person name="Holochova P."/>
            <person name="Sedlacek I."/>
            <person name="Kralova S."/>
            <person name="Maslanova I."/>
            <person name="Busse H.-J."/>
            <person name="Stankova E."/>
            <person name="Vrbovska V."/>
            <person name="Kovarovic V."/>
            <person name="Bartak M."/>
            <person name="Svec P."/>
            <person name="Pantucek R."/>
        </authorList>
    </citation>
    <scope>NUCLEOTIDE SEQUENCE [LARGE SCALE GENOMIC DNA]</scope>
    <source>
        <strain evidence="1 2">CCM 8733</strain>
    </source>
</reference>
<dbReference type="Pfam" id="PF18143">
    <property type="entry name" value="HAD_SAK_2"/>
    <property type="match status" value="1"/>
</dbReference>
<evidence type="ECO:0000313" key="2">
    <source>
        <dbReference type="Proteomes" id="UP000609726"/>
    </source>
</evidence>
<evidence type="ECO:0000313" key="1">
    <source>
        <dbReference type="EMBL" id="NHZ92359.1"/>
    </source>
</evidence>
<keyword evidence="2" id="KW-1185">Reference proteome</keyword>
<comment type="caution">
    <text evidence="1">The sequence shown here is derived from an EMBL/GenBank/DDBJ whole genome shotgun (WGS) entry which is preliminary data.</text>
</comment>
<sequence>MKPIIFLDVDDVLAISREFTSYQVLTIFKSGDLDSWPELWDGLLCAQARRNLAALHGEFDAQYVVSSSWSHYLTRDQMREVFNRCQLRFVADNLHEAWTTPKRSEWSRHDEIHGWTIDHLQFGRRVLVLDDDQSGASLRGSSLFGRGMVVLCKPWVGFDGGKLSEAQRLLRAQPT</sequence>
<name>A0ABX0P090_9BURK</name>
<organism evidence="1 2">
    <name type="scientific">Massilia mucilaginosa</name>
    <dbReference type="NCBI Taxonomy" id="2609282"/>
    <lineage>
        <taxon>Bacteria</taxon>
        <taxon>Pseudomonadati</taxon>
        <taxon>Pseudomonadota</taxon>
        <taxon>Betaproteobacteria</taxon>
        <taxon>Burkholderiales</taxon>
        <taxon>Oxalobacteraceae</taxon>
        <taxon>Telluria group</taxon>
        <taxon>Massilia</taxon>
    </lineage>
</organism>
<gene>
    <name evidence="1" type="ORF">F2P45_25615</name>
</gene>
<dbReference type="RefSeq" id="WP_166881053.1">
    <property type="nucleotide sequence ID" value="NZ_WHJH01000044.1"/>
</dbReference>
<dbReference type="Proteomes" id="UP000609726">
    <property type="component" value="Unassembled WGS sequence"/>
</dbReference>
<proteinExistence type="predicted"/>
<accession>A0ABX0P090</accession>
<protein>
    <submittedName>
        <fullName evidence="1">Uncharacterized protein</fullName>
    </submittedName>
</protein>